<dbReference type="GO" id="GO:0008270">
    <property type="term" value="F:zinc ion binding"/>
    <property type="evidence" value="ECO:0007669"/>
    <property type="project" value="UniProtKB-KW"/>
</dbReference>
<dbReference type="Pfam" id="PF12483">
    <property type="entry name" value="GIDE"/>
    <property type="match status" value="1"/>
</dbReference>
<keyword evidence="12 14" id="KW-1133">Transmembrane helix</keyword>
<evidence type="ECO:0000313" key="17">
    <source>
        <dbReference type="Proteomes" id="UP000002382"/>
    </source>
</evidence>
<keyword evidence="17" id="KW-1185">Reference proteome</keyword>
<dbReference type="Gene3D" id="1.20.1440.20">
    <property type="entry name" value="LemA-like domain"/>
    <property type="match status" value="1"/>
</dbReference>
<dbReference type="GO" id="GO:0016567">
    <property type="term" value="P:protein ubiquitination"/>
    <property type="evidence" value="ECO:0007669"/>
    <property type="project" value="InterPro"/>
</dbReference>
<gene>
    <name evidence="16" type="ordered locus">Kole_0518</name>
</gene>
<dbReference type="GO" id="GO:0016020">
    <property type="term" value="C:membrane"/>
    <property type="evidence" value="ECO:0007669"/>
    <property type="project" value="UniProtKB-SubCell"/>
</dbReference>
<keyword evidence="11" id="KW-0862">Zinc</keyword>
<dbReference type="PANTHER" id="PTHR34478:SF2">
    <property type="entry name" value="MEMBRANE PROTEIN"/>
    <property type="match status" value="1"/>
</dbReference>
<evidence type="ECO:0000256" key="11">
    <source>
        <dbReference type="ARBA" id="ARBA00022833"/>
    </source>
</evidence>
<evidence type="ECO:0000256" key="14">
    <source>
        <dbReference type="SAM" id="Phobius"/>
    </source>
</evidence>
<dbReference type="KEGG" id="kol:Kole_0518"/>
<evidence type="ECO:0000256" key="1">
    <source>
        <dbReference type="ARBA" id="ARBA00000900"/>
    </source>
</evidence>
<dbReference type="STRING" id="521045.Kole_0518"/>
<comment type="similarity">
    <text evidence="4">Belongs to the LemA family.</text>
</comment>
<evidence type="ECO:0000256" key="12">
    <source>
        <dbReference type="ARBA" id="ARBA00022989"/>
    </source>
</evidence>
<evidence type="ECO:0000256" key="2">
    <source>
        <dbReference type="ARBA" id="ARBA00004141"/>
    </source>
</evidence>
<evidence type="ECO:0000256" key="13">
    <source>
        <dbReference type="ARBA" id="ARBA00023136"/>
    </source>
</evidence>
<feature type="transmembrane region" description="Helical" evidence="14">
    <location>
        <begin position="220"/>
        <end position="240"/>
    </location>
</feature>
<keyword evidence="6" id="KW-0808">Transferase</keyword>
<protein>
    <recommendedName>
        <fullName evidence="5">RING-type E3 ubiquitin transferase</fullName>
        <ecNumber evidence="5">2.3.2.27</ecNumber>
    </recommendedName>
</protein>
<evidence type="ECO:0000256" key="9">
    <source>
        <dbReference type="ARBA" id="ARBA00022771"/>
    </source>
</evidence>
<feature type="transmembrane region" description="Helical" evidence="14">
    <location>
        <begin position="6"/>
        <end position="23"/>
    </location>
</feature>
<dbReference type="InterPro" id="IPR022170">
    <property type="entry name" value="MUL1-like"/>
</dbReference>
<comment type="subcellular location">
    <subcellularLocation>
        <location evidence="2">Membrane</location>
        <topology evidence="2">Multi-pass membrane protein</topology>
    </subcellularLocation>
    <subcellularLocation>
        <location evidence="3">Membrane</location>
        <topology evidence="3">Single-pass membrane protein</topology>
    </subcellularLocation>
</comment>
<reference evidence="16 17" key="2">
    <citation type="journal article" date="2011" name="J. Bacteriol.">
        <title>Genome Sequence of Kosmotoga olearia Strain TBF 19.5.1, a Thermophilic Bacterium with a Wide Growth Temperature Range, Isolated from the Troll B Oil Platform in the North Sea.</title>
        <authorList>
            <person name="Swithers K.S."/>
            <person name="Dipippo J.L."/>
            <person name="Bruce D.C."/>
            <person name="Detter C."/>
            <person name="Tapia R."/>
            <person name="Han S."/>
            <person name="Goodwin L.A."/>
            <person name="Han J."/>
            <person name="Woyke T."/>
            <person name="Pitluck S."/>
            <person name="Pennacchio L."/>
            <person name="Nolan M."/>
            <person name="Mikhailova N."/>
            <person name="Land M.L."/>
            <person name="Nesbo C.L."/>
            <person name="Gogarten J.P."/>
            <person name="Noll K.M."/>
        </authorList>
    </citation>
    <scope>NUCLEOTIDE SEQUENCE [LARGE SCALE GENOMIC DNA]</scope>
    <source>
        <strain evidence="17">ATCC BAA-1733 / DSM 21960 / TBF 19.5.1</strain>
    </source>
</reference>
<dbReference type="RefSeq" id="WP_012745025.1">
    <property type="nucleotide sequence ID" value="NC_012785.1"/>
</dbReference>
<dbReference type="EMBL" id="CP001634">
    <property type="protein sequence ID" value="ACR79240.1"/>
    <property type="molecule type" value="Genomic_DNA"/>
</dbReference>
<sequence length="410" mass="47650">MQFVLLIGFVVMLLCVLFAMQNLKKKRLIDDTPTSKVKGVFIGLVELKGKVKTTRPLTSYLTEKPCVYYRWSIEEHWTKRTTETYTDSHGKTRTRTKTESGWKTVASGGDEIPFELCDDTGCILIRPEKARVEAITVMNRVCGRSDPLYYGKGPDRAIMYSDHRRRFVERIIPPDADLYVFGQAREREDIVAPEVAYDKEAPMFLISTREEKKLSRRYSLYYWLLVAVGIIAAIATAYFSIDRTFSLPQEPIQPYIVTIGSFLVMLFIGWFWVTHNSLKSLQRRVQQGWSQIEVQLKRRHDLIPLLVNVVKGLVKHEQDTQEKLAELRGELENMSGKEVLKVLIERYPNLKSQEAFIKLQKELSDTENRIALARGYYNEIASFYNARLERFPDLIVAKLGRLKHQRLWKQ</sequence>
<keyword evidence="10" id="KW-0833">Ubl conjugation pathway</keyword>
<evidence type="ECO:0000256" key="3">
    <source>
        <dbReference type="ARBA" id="ARBA00004167"/>
    </source>
</evidence>
<evidence type="ECO:0000256" key="7">
    <source>
        <dbReference type="ARBA" id="ARBA00022692"/>
    </source>
</evidence>
<keyword evidence="9" id="KW-0863">Zinc-finger</keyword>
<dbReference type="InterPro" id="IPR007156">
    <property type="entry name" value="MamQ_LemA"/>
</dbReference>
<evidence type="ECO:0000256" key="4">
    <source>
        <dbReference type="ARBA" id="ARBA00008854"/>
    </source>
</evidence>
<evidence type="ECO:0000256" key="6">
    <source>
        <dbReference type="ARBA" id="ARBA00022679"/>
    </source>
</evidence>
<evidence type="ECO:0000259" key="15">
    <source>
        <dbReference type="Pfam" id="PF12483"/>
    </source>
</evidence>
<comment type="catalytic activity">
    <reaction evidence="1">
        <text>S-ubiquitinyl-[E2 ubiquitin-conjugating enzyme]-L-cysteine + [acceptor protein]-L-lysine = [E2 ubiquitin-conjugating enzyme]-L-cysteine + N(6)-ubiquitinyl-[acceptor protein]-L-lysine.</text>
        <dbReference type="EC" id="2.3.2.27"/>
    </reaction>
</comment>
<feature type="transmembrane region" description="Helical" evidence="14">
    <location>
        <begin position="252"/>
        <end position="273"/>
    </location>
</feature>
<dbReference type="PANTHER" id="PTHR34478">
    <property type="entry name" value="PROTEIN LEMA"/>
    <property type="match status" value="1"/>
</dbReference>
<keyword evidence="13 14" id="KW-0472">Membrane</keyword>
<dbReference type="eggNOG" id="COG1704">
    <property type="taxonomic scope" value="Bacteria"/>
</dbReference>
<evidence type="ECO:0000313" key="16">
    <source>
        <dbReference type="EMBL" id="ACR79240.1"/>
    </source>
</evidence>
<dbReference type="Pfam" id="PF04011">
    <property type="entry name" value="LemA"/>
    <property type="match status" value="1"/>
</dbReference>
<reference evidence="16 17" key="1">
    <citation type="submission" date="2009-06" db="EMBL/GenBank/DDBJ databases">
        <title>Complete sequence of Thermotogales bacterium TBF 19.5.1.</title>
        <authorList>
            <consortium name="US DOE Joint Genome Institute"/>
            <person name="Lucas S."/>
            <person name="Copeland A."/>
            <person name="Lapidus A."/>
            <person name="Glavina del Rio T."/>
            <person name="Tice H."/>
            <person name="Bruce D."/>
            <person name="Goodwin L."/>
            <person name="Pitluck S."/>
            <person name="Chertkov O."/>
            <person name="Brettin T."/>
            <person name="Detter J.C."/>
            <person name="Han C."/>
            <person name="Schmutz J."/>
            <person name="Larimer F."/>
            <person name="Land M."/>
            <person name="Hauser L."/>
            <person name="Kyrpides N."/>
            <person name="Ovchinnikova G."/>
            <person name="Noll K."/>
        </authorList>
    </citation>
    <scope>NUCLEOTIDE SEQUENCE [LARGE SCALE GENOMIC DNA]</scope>
    <source>
        <strain evidence="17">ATCC BAA-1733 / DSM 21960 / TBF 19.5.1</strain>
    </source>
</reference>
<dbReference type="SUPFAM" id="SSF140478">
    <property type="entry name" value="LemA-like"/>
    <property type="match status" value="1"/>
</dbReference>
<dbReference type="GO" id="GO:0061630">
    <property type="term" value="F:ubiquitin protein ligase activity"/>
    <property type="evidence" value="ECO:0007669"/>
    <property type="project" value="UniProtKB-EC"/>
</dbReference>
<evidence type="ECO:0000256" key="5">
    <source>
        <dbReference type="ARBA" id="ARBA00012483"/>
    </source>
</evidence>
<organism evidence="16 17">
    <name type="scientific">Kosmotoga olearia (strain ATCC BAA-1733 / DSM 21960 / TBF 19.5.1)</name>
    <dbReference type="NCBI Taxonomy" id="521045"/>
    <lineage>
        <taxon>Bacteria</taxon>
        <taxon>Thermotogati</taxon>
        <taxon>Thermotogota</taxon>
        <taxon>Thermotogae</taxon>
        <taxon>Kosmotogales</taxon>
        <taxon>Kosmotogaceae</taxon>
        <taxon>Kosmotoga</taxon>
    </lineage>
</organism>
<dbReference type="InterPro" id="IPR023353">
    <property type="entry name" value="LemA-like_dom_sf"/>
</dbReference>
<keyword evidence="7 14" id="KW-0812">Transmembrane</keyword>
<dbReference type="HOGENOM" id="CLU_631244_0_0_0"/>
<accession>C5CEJ4</accession>
<evidence type="ECO:0000256" key="8">
    <source>
        <dbReference type="ARBA" id="ARBA00022723"/>
    </source>
</evidence>
<feature type="domain" description="E3 Ubiquitin ligase MUL1-like" evidence="15">
    <location>
        <begin position="83"/>
        <end position="233"/>
    </location>
</feature>
<proteinExistence type="inferred from homology"/>
<dbReference type="OrthoDB" id="9804152at2"/>
<name>C5CEJ4_KOSOT</name>
<dbReference type="Proteomes" id="UP000002382">
    <property type="component" value="Chromosome"/>
</dbReference>
<evidence type="ECO:0000256" key="10">
    <source>
        <dbReference type="ARBA" id="ARBA00022786"/>
    </source>
</evidence>
<dbReference type="EC" id="2.3.2.27" evidence="5"/>
<dbReference type="AlphaFoldDB" id="C5CEJ4"/>
<keyword evidence="8" id="KW-0479">Metal-binding</keyword>